<proteinExistence type="predicted"/>
<name>A0A919MYI8_9ACTN</name>
<evidence type="ECO:0000313" key="1">
    <source>
        <dbReference type="EMBL" id="GIE97085.1"/>
    </source>
</evidence>
<reference evidence="1" key="1">
    <citation type="submission" date="2021-01" db="EMBL/GenBank/DDBJ databases">
        <title>Whole genome shotgun sequence of Actinoplanes rishiriensis NBRC 108556.</title>
        <authorList>
            <person name="Komaki H."/>
            <person name="Tamura T."/>
        </authorList>
    </citation>
    <scope>NUCLEOTIDE SEQUENCE</scope>
    <source>
        <strain evidence="1">NBRC 108556</strain>
    </source>
</reference>
<sequence length="465" mass="48815">MAYGLAGVLLIVLVFAVVPMPVVNRLLGAYLRDLVAAQVACPGMAAAPPEVTVRGGALLPQLVRRRLAEIELTMPDLTMSGVEHASFAATLRDVSQPEPDVTRVGSMDAAITIGFANLPDPPDGQPVPSYRRAPDGTLAIEVTVPPAAAKDVRTRLYLKMDINGNTITSTPQRLTIFGRTLPAAQVGSMTGGVRRQKLPALPAGLNYRSITPRSDGLHVALAGVSTTPLNQLPTSFAGRTVSYSARDGLLGISTAFEIPPIVNIPLTIYAQPRLAGGAMTLEPRSVQIFGANRPPSDLIAKLVLAQIKQEDLSRRLPALPAGIRYRSVTVDSGGIRVVVSGVTVQPFSSLPKPKGAVTTYGADKGLLTVTTVGSAGRTMPVTVFAAPAIAGNKLEIAPQRIGMFDTLFPAADVFAELKSENTTYALQALPAGLEYRQVEVVPGGLRIRLTGRDVTLSKGLLGGGC</sequence>
<accession>A0A919MYI8</accession>
<evidence type="ECO:0000313" key="2">
    <source>
        <dbReference type="Proteomes" id="UP000636960"/>
    </source>
</evidence>
<comment type="caution">
    <text evidence="1">The sequence shown here is derived from an EMBL/GenBank/DDBJ whole genome shotgun (WGS) entry which is preliminary data.</text>
</comment>
<gene>
    <name evidence="1" type="ORF">Ari01nite_45500</name>
</gene>
<keyword evidence="2" id="KW-1185">Reference proteome</keyword>
<dbReference type="Proteomes" id="UP000636960">
    <property type="component" value="Unassembled WGS sequence"/>
</dbReference>
<dbReference type="InterPro" id="IPR021373">
    <property type="entry name" value="DUF2993"/>
</dbReference>
<protein>
    <recommendedName>
        <fullName evidence="3">DUF2993 domain-containing protein</fullName>
    </recommendedName>
</protein>
<organism evidence="1 2">
    <name type="scientific">Paractinoplanes rishiriensis</name>
    <dbReference type="NCBI Taxonomy" id="1050105"/>
    <lineage>
        <taxon>Bacteria</taxon>
        <taxon>Bacillati</taxon>
        <taxon>Actinomycetota</taxon>
        <taxon>Actinomycetes</taxon>
        <taxon>Micromonosporales</taxon>
        <taxon>Micromonosporaceae</taxon>
        <taxon>Paractinoplanes</taxon>
    </lineage>
</organism>
<dbReference type="AlphaFoldDB" id="A0A919MYI8"/>
<dbReference type="Pfam" id="PF11209">
    <property type="entry name" value="LmeA"/>
    <property type="match status" value="1"/>
</dbReference>
<evidence type="ECO:0008006" key="3">
    <source>
        <dbReference type="Google" id="ProtNLM"/>
    </source>
</evidence>
<dbReference type="EMBL" id="BOMV01000054">
    <property type="protein sequence ID" value="GIE97085.1"/>
    <property type="molecule type" value="Genomic_DNA"/>
</dbReference>